<dbReference type="InterPro" id="IPR023210">
    <property type="entry name" value="NADP_OxRdtase_dom"/>
</dbReference>
<dbReference type="SUPFAM" id="SSF51430">
    <property type="entry name" value="NAD(P)-linked oxidoreductase"/>
    <property type="match status" value="1"/>
</dbReference>
<proteinExistence type="predicted"/>
<name>A0ABS7CBV4_9BACL</name>
<dbReference type="EMBL" id="JAHZIK010001174">
    <property type="protein sequence ID" value="MBW7458379.1"/>
    <property type="molecule type" value="Genomic_DNA"/>
</dbReference>
<evidence type="ECO:0000313" key="2">
    <source>
        <dbReference type="EMBL" id="MBW7458379.1"/>
    </source>
</evidence>
<evidence type="ECO:0000313" key="3">
    <source>
        <dbReference type="Proteomes" id="UP001519887"/>
    </source>
</evidence>
<sequence>TRTLAQTAIRYVLSDPTVSVVIPGASSLEQLRHNVSAAAVPLSVEEREAIRAVTRPNRYKDHR</sequence>
<dbReference type="InterPro" id="IPR036812">
    <property type="entry name" value="NAD(P)_OxRdtase_dom_sf"/>
</dbReference>
<organism evidence="2 3">
    <name type="scientific">Paenibacillus sepulcri</name>
    <dbReference type="NCBI Taxonomy" id="359917"/>
    <lineage>
        <taxon>Bacteria</taxon>
        <taxon>Bacillati</taxon>
        <taxon>Bacillota</taxon>
        <taxon>Bacilli</taxon>
        <taxon>Bacillales</taxon>
        <taxon>Paenibacillaceae</taxon>
        <taxon>Paenibacillus</taxon>
    </lineage>
</organism>
<reference evidence="2 3" key="1">
    <citation type="submission" date="2021-07" db="EMBL/GenBank/DDBJ databases">
        <title>Paenibacillus radiodurans sp. nov., isolated from the southeastern edge of Tengger Desert.</title>
        <authorList>
            <person name="Zhang G."/>
        </authorList>
    </citation>
    <scope>NUCLEOTIDE SEQUENCE [LARGE SCALE GENOMIC DNA]</scope>
    <source>
        <strain evidence="2 3">CCM 7311</strain>
    </source>
</reference>
<dbReference type="Proteomes" id="UP001519887">
    <property type="component" value="Unassembled WGS sequence"/>
</dbReference>
<feature type="non-terminal residue" evidence="2">
    <location>
        <position position="1"/>
    </location>
</feature>
<keyword evidence="3" id="KW-1185">Reference proteome</keyword>
<gene>
    <name evidence="2" type="ORF">K0U00_30495</name>
</gene>
<dbReference type="Gene3D" id="3.20.20.100">
    <property type="entry name" value="NADP-dependent oxidoreductase domain"/>
    <property type="match status" value="1"/>
</dbReference>
<comment type="caution">
    <text evidence="2">The sequence shown here is derived from an EMBL/GenBank/DDBJ whole genome shotgun (WGS) entry which is preliminary data.</text>
</comment>
<protein>
    <submittedName>
        <fullName evidence="2">Aldo/keto reductase</fullName>
    </submittedName>
</protein>
<evidence type="ECO:0000259" key="1">
    <source>
        <dbReference type="Pfam" id="PF00248"/>
    </source>
</evidence>
<feature type="domain" description="NADP-dependent oxidoreductase" evidence="1">
    <location>
        <begin position="3"/>
        <end position="53"/>
    </location>
</feature>
<accession>A0ABS7CBV4</accession>
<dbReference type="Pfam" id="PF00248">
    <property type="entry name" value="Aldo_ket_red"/>
    <property type="match status" value="1"/>
</dbReference>